<organism evidence="7 8">
    <name type="scientific">Aspergillus turcosus</name>
    <dbReference type="NCBI Taxonomy" id="1245748"/>
    <lineage>
        <taxon>Eukaryota</taxon>
        <taxon>Fungi</taxon>
        <taxon>Dikarya</taxon>
        <taxon>Ascomycota</taxon>
        <taxon>Pezizomycotina</taxon>
        <taxon>Eurotiomycetes</taxon>
        <taxon>Eurotiomycetidae</taxon>
        <taxon>Eurotiales</taxon>
        <taxon>Aspergillaceae</taxon>
        <taxon>Aspergillus</taxon>
        <taxon>Aspergillus subgen. Fumigati</taxon>
    </lineage>
</organism>
<evidence type="ECO:0000256" key="5">
    <source>
        <dbReference type="PROSITE-ProRule" id="PRU00708"/>
    </source>
</evidence>
<dbReference type="PANTHER" id="PTHR47447">
    <property type="entry name" value="OS03G0856100 PROTEIN"/>
    <property type="match status" value="1"/>
</dbReference>
<comment type="subunit">
    <text evidence="4">Binds to mitochondrial small subunit 15S rRNA.</text>
</comment>
<reference evidence="7 8" key="1">
    <citation type="submission" date="2018-08" db="EMBL/GenBank/DDBJ databases">
        <title>Draft genome sequences of two Aspergillus turcosus clinical strains isolated from bronchoalveolar lavage fluid: one azole-susceptible and the other azole-resistant.</title>
        <authorList>
            <person name="Parent-Michaud M."/>
            <person name="Dufresne P.J."/>
            <person name="Fournier E."/>
            <person name="Martineau C."/>
            <person name="Moreira S."/>
            <person name="Perkins V."/>
            <person name="De Repentigny L."/>
            <person name="Dufresne S.F."/>
        </authorList>
    </citation>
    <scope>NUCLEOTIDE SEQUENCE [LARGE SCALE GENOMIC DNA]</scope>
    <source>
        <strain evidence="7">HMR AF 1038</strain>
    </source>
</reference>
<feature type="compositionally biased region" description="Acidic residues" evidence="6">
    <location>
        <begin position="438"/>
        <end position="463"/>
    </location>
</feature>
<dbReference type="Gene3D" id="1.25.40.10">
    <property type="entry name" value="Tetratricopeptide repeat domain"/>
    <property type="match status" value="1"/>
</dbReference>
<comment type="function">
    <text evidence="3">Regulates mitochondrial small subunit maturation by controlling 15S rRNA 5'-end processing. Localizes to the 5' precursor of the 15S rRNA in a position that is subsequently occupied by mS47 in the mature yeast mtSSU. Uses structure and sequence-specific RNA recognition, binding to a single-stranded region of the precursor and specifically recognizing bases -6 to -1. The exchange of Ccm1 for mS47 is coupled to the irreversible removal of precursor rRNA that is accompanied by conformational changes of the mitoribosomal proteins uS5m and mS26. These conformational changes signal completion of 5'-end rRNA processing through protection of the mature 5'-end of the 15S rRNA and stabilization of mS47. The removal of the 5' precursor together with the dissociation of Ccm1 may be catalyzed by the 5'-3' exoribonuclease Pet127. Involved in the specific removal of group I introns in mitochondrial encoded transcripts.</text>
</comment>
<name>A0A229YGT5_9EURO</name>
<evidence type="ECO:0000256" key="2">
    <source>
        <dbReference type="ARBA" id="ARBA00022737"/>
    </source>
</evidence>
<dbReference type="InterPro" id="IPR011990">
    <property type="entry name" value="TPR-like_helical_dom_sf"/>
</dbReference>
<dbReference type="Proteomes" id="UP000215289">
    <property type="component" value="Unassembled WGS sequence"/>
</dbReference>
<feature type="compositionally biased region" description="Basic and acidic residues" evidence="6">
    <location>
        <begin position="396"/>
        <end position="408"/>
    </location>
</feature>
<dbReference type="Pfam" id="PF13812">
    <property type="entry name" value="PPR_3"/>
    <property type="match status" value="1"/>
</dbReference>
<dbReference type="PROSITE" id="PS51375">
    <property type="entry name" value="PPR"/>
    <property type="match status" value="1"/>
</dbReference>
<evidence type="ECO:0000313" key="8">
    <source>
        <dbReference type="Proteomes" id="UP000215289"/>
    </source>
</evidence>
<evidence type="ECO:0000256" key="4">
    <source>
        <dbReference type="ARBA" id="ARBA00044511"/>
    </source>
</evidence>
<feature type="region of interest" description="Disordered" evidence="6">
    <location>
        <begin position="390"/>
        <end position="463"/>
    </location>
</feature>
<evidence type="ECO:0000256" key="6">
    <source>
        <dbReference type="SAM" id="MobiDB-lite"/>
    </source>
</evidence>
<dbReference type="PANTHER" id="PTHR47447:SF17">
    <property type="entry name" value="OS12G0638900 PROTEIN"/>
    <property type="match status" value="1"/>
</dbReference>
<keyword evidence="2" id="KW-0677">Repeat</keyword>
<evidence type="ECO:0000313" key="7">
    <source>
        <dbReference type="EMBL" id="RLL93895.1"/>
    </source>
</evidence>
<dbReference type="InterPro" id="IPR002885">
    <property type="entry name" value="PPR_rpt"/>
</dbReference>
<dbReference type="AlphaFoldDB" id="A0A229YGT5"/>
<feature type="compositionally biased region" description="Basic and acidic residues" evidence="6">
    <location>
        <begin position="428"/>
        <end position="437"/>
    </location>
</feature>
<keyword evidence="8" id="KW-1185">Reference proteome</keyword>
<dbReference type="STRING" id="1245748.A0A229YGT5"/>
<dbReference type="NCBIfam" id="TIGR00756">
    <property type="entry name" value="PPR"/>
    <property type="match status" value="1"/>
</dbReference>
<gene>
    <name evidence="7" type="ORF">CFD26_102397</name>
</gene>
<sequence length="785" mass="88799">MLRCSNAAALRSSFQHTVGLRSLPASRWAQASQSIRYAALLARATQRGRIVGQPVALGSISGVKRYSTEASELAAAVEQSAADLTTSFEKDDEPQRKQSSRRELQAFQDHVLLEIAGAGSHPDGGSLEKMVSKNVVKQELKWLKDPKALADRVATILQAHDGKSVALAVQLVRAAQKENMECSVAWNHLLEYCMKRRQPKAAWKLYNEMKKRGRKPTSWTYTIMLYGLASMPRTVRMGLNPVETALSIYRSIYDLNSAVKPSIIHSNAMLTVCVRQGQIDTLWEIASELPEDGPCSPDAVTYTLILRAIRDAMVSDVSKMSEIDRILERKAQGVKEGKRIWSDIVYRWSRGQLDLDIQLARTMALLLLEGGRDRDCYDVFALLNQTTGIPILAKKPPPEGQRKHEMVRHQGSRSTEDNELEDVPFVDEGNRPYKPAETEMEEPEEKAEQEEEEEEDEDEDEEFENLFDPVVSTDSASTTKKGTTGPSYLVPGDKELAIIMKTCSVMTQGLGAGKAYWKHLTLEDHEYTIRPDMVSVHAYLRLLRQYRGSRTTVEVVRDQATEPEWKTFHIAMSCCARDRKNINVLKNANELLEVMDKTMVLPHPWALEKYLNLVQVLQDNPQHLVSLNGLKLERKPSDSLGIMGRRLQLSLQTVALEHLRPHIDKLHEAMKNGRTSFIPRKERQQASGGETVPGETAHRVMVRTRRLIDEILKPENASFLPKSDRARLEQESQKLREYSDAEMVRKFQEVRVHPTFAQVMAFQEKQGPKQNLDEADSEQNPDEAD</sequence>
<dbReference type="Pfam" id="PF13041">
    <property type="entry name" value="PPR_2"/>
    <property type="match status" value="1"/>
</dbReference>
<dbReference type="EMBL" id="NIDN02000252">
    <property type="protein sequence ID" value="RLL93895.1"/>
    <property type="molecule type" value="Genomic_DNA"/>
</dbReference>
<protein>
    <recommendedName>
        <fullName evidence="9">Pentatricopeptide repeat protein</fullName>
    </recommendedName>
</protein>
<comment type="similarity">
    <text evidence="1">Belongs to the CCM1 family.</text>
</comment>
<comment type="caution">
    <text evidence="7">The sequence shown here is derived from an EMBL/GenBank/DDBJ whole genome shotgun (WGS) entry which is preliminary data.</text>
</comment>
<proteinExistence type="inferred from homology"/>
<feature type="region of interest" description="Disordered" evidence="6">
    <location>
        <begin position="764"/>
        <end position="785"/>
    </location>
</feature>
<dbReference type="OrthoDB" id="185373at2759"/>
<evidence type="ECO:0008006" key="9">
    <source>
        <dbReference type="Google" id="ProtNLM"/>
    </source>
</evidence>
<evidence type="ECO:0000256" key="1">
    <source>
        <dbReference type="ARBA" id="ARBA00006192"/>
    </source>
</evidence>
<feature type="compositionally biased region" description="Acidic residues" evidence="6">
    <location>
        <begin position="773"/>
        <end position="785"/>
    </location>
</feature>
<feature type="repeat" description="PPR" evidence="5">
    <location>
        <begin position="182"/>
        <end position="216"/>
    </location>
</feature>
<evidence type="ECO:0000256" key="3">
    <source>
        <dbReference type="ARBA" id="ARBA00044493"/>
    </source>
</evidence>
<accession>A0A229YGT5</accession>